<dbReference type="EMBL" id="NHYE01005661">
    <property type="protein sequence ID" value="PPQ64897.1"/>
    <property type="molecule type" value="Genomic_DNA"/>
</dbReference>
<name>A0A409VF66_9AGAR</name>
<reference evidence="1 2" key="1">
    <citation type="journal article" date="2018" name="Evol. Lett.">
        <title>Horizontal gene cluster transfer increased hallucinogenic mushroom diversity.</title>
        <authorList>
            <person name="Reynolds H.T."/>
            <person name="Vijayakumar V."/>
            <person name="Gluck-Thaler E."/>
            <person name="Korotkin H.B."/>
            <person name="Matheny P.B."/>
            <person name="Slot J.C."/>
        </authorList>
    </citation>
    <scope>NUCLEOTIDE SEQUENCE [LARGE SCALE GENOMIC DNA]</scope>
    <source>
        <strain evidence="1 2">SRW20</strain>
    </source>
</reference>
<protein>
    <submittedName>
        <fullName evidence="1">Uncharacterized protein</fullName>
    </submittedName>
</protein>
<keyword evidence="2" id="KW-1185">Reference proteome</keyword>
<gene>
    <name evidence="1" type="ORF">CVT26_002615</name>
</gene>
<evidence type="ECO:0000313" key="2">
    <source>
        <dbReference type="Proteomes" id="UP000284706"/>
    </source>
</evidence>
<sequence>MALFWSTRMEECRVVGSSRSFKLQLGVNGRCINPRYKDRSTLLLLFDVSTIPDASPSSTGFSYAAASHPSQNRGSNATLLSFKVALFHLWEIIPGVVLCALAIM</sequence>
<evidence type="ECO:0000313" key="1">
    <source>
        <dbReference type="EMBL" id="PPQ64897.1"/>
    </source>
</evidence>
<organism evidence="1 2">
    <name type="scientific">Gymnopilus dilepis</name>
    <dbReference type="NCBI Taxonomy" id="231916"/>
    <lineage>
        <taxon>Eukaryota</taxon>
        <taxon>Fungi</taxon>
        <taxon>Dikarya</taxon>
        <taxon>Basidiomycota</taxon>
        <taxon>Agaricomycotina</taxon>
        <taxon>Agaricomycetes</taxon>
        <taxon>Agaricomycetidae</taxon>
        <taxon>Agaricales</taxon>
        <taxon>Agaricineae</taxon>
        <taxon>Hymenogastraceae</taxon>
        <taxon>Gymnopilus</taxon>
    </lineage>
</organism>
<dbReference type="InParanoid" id="A0A409VF66"/>
<comment type="caution">
    <text evidence="1">The sequence shown here is derived from an EMBL/GenBank/DDBJ whole genome shotgun (WGS) entry which is preliminary data.</text>
</comment>
<dbReference type="AlphaFoldDB" id="A0A409VF66"/>
<accession>A0A409VF66</accession>
<proteinExistence type="predicted"/>
<dbReference type="Proteomes" id="UP000284706">
    <property type="component" value="Unassembled WGS sequence"/>
</dbReference>